<dbReference type="InterPro" id="IPR036628">
    <property type="entry name" value="Clp_N_dom_sf"/>
</dbReference>
<evidence type="ECO:0000256" key="1">
    <source>
        <dbReference type="ARBA" id="ARBA00001961"/>
    </source>
</evidence>
<dbReference type="PROSITE" id="PS00871">
    <property type="entry name" value="CLPAB_2"/>
    <property type="match status" value="1"/>
</dbReference>
<dbReference type="InterPro" id="IPR006620">
    <property type="entry name" value="Pro_4_hyd_alph"/>
</dbReference>
<dbReference type="GO" id="GO:0031418">
    <property type="term" value="F:L-ascorbic acid binding"/>
    <property type="evidence" value="ECO:0007669"/>
    <property type="project" value="InterPro"/>
</dbReference>
<keyword evidence="3" id="KW-0479">Metal-binding</keyword>
<keyword evidence="6 12" id="KW-0067">ATP-binding</keyword>
<feature type="domain" description="Fe2OG dioxygenase" evidence="15">
    <location>
        <begin position="315"/>
        <end position="415"/>
    </location>
</feature>
<dbReference type="InterPro" id="IPR028299">
    <property type="entry name" value="ClpA/B_CS2"/>
</dbReference>
<feature type="region of interest" description="Disordered" evidence="14">
    <location>
        <begin position="433"/>
        <end position="453"/>
    </location>
</feature>
<comment type="similarity">
    <text evidence="2 12">Belongs to the ClpA/ClpB family.</text>
</comment>
<dbReference type="CDD" id="cd00009">
    <property type="entry name" value="AAA"/>
    <property type="match status" value="1"/>
</dbReference>
<dbReference type="InterPro" id="IPR003959">
    <property type="entry name" value="ATPase_AAA_core"/>
</dbReference>
<evidence type="ECO:0000256" key="5">
    <source>
        <dbReference type="ARBA" id="ARBA00022741"/>
    </source>
</evidence>
<evidence type="ECO:0000256" key="12">
    <source>
        <dbReference type="RuleBase" id="RU004432"/>
    </source>
</evidence>
<evidence type="ECO:0000256" key="11">
    <source>
        <dbReference type="PROSITE-ProRule" id="PRU01251"/>
    </source>
</evidence>
<keyword evidence="4 11" id="KW-0677">Repeat</keyword>
<evidence type="ECO:0000256" key="9">
    <source>
        <dbReference type="ARBA" id="ARBA00023004"/>
    </source>
</evidence>
<accession>A0AAV2YRN2</accession>
<dbReference type="GO" id="GO:0016887">
    <property type="term" value="F:ATP hydrolysis activity"/>
    <property type="evidence" value="ECO:0007669"/>
    <property type="project" value="InterPro"/>
</dbReference>
<dbReference type="GO" id="GO:0034605">
    <property type="term" value="P:cellular response to heat"/>
    <property type="evidence" value="ECO:0007669"/>
    <property type="project" value="TreeGrafter"/>
</dbReference>
<evidence type="ECO:0000259" key="15">
    <source>
        <dbReference type="PROSITE" id="PS51471"/>
    </source>
</evidence>
<dbReference type="FunFam" id="3.40.50.300:FF:000120">
    <property type="entry name" value="ATP-dependent chaperone ClpB"/>
    <property type="match status" value="1"/>
</dbReference>
<dbReference type="PROSITE" id="PS51471">
    <property type="entry name" value="FE2OG_OXY"/>
    <property type="match status" value="1"/>
</dbReference>
<dbReference type="SUPFAM" id="SSF52540">
    <property type="entry name" value="P-loop containing nucleoside triphosphate hydrolases"/>
    <property type="match status" value="2"/>
</dbReference>
<gene>
    <name evidence="17" type="ORF">N0F65_002214</name>
</gene>
<evidence type="ECO:0000256" key="10">
    <source>
        <dbReference type="ARBA" id="ARBA00023186"/>
    </source>
</evidence>
<dbReference type="InterPro" id="IPR044862">
    <property type="entry name" value="Pro_4_hyd_alph_FE2OG_OXY"/>
</dbReference>
<dbReference type="FunFam" id="3.40.50.300:FF:000010">
    <property type="entry name" value="Chaperone clpB 1, putative"/>
    <property type="match status" value="1"/>
</dbReference>
<dbReference type="Gene3D" id="1.10.8.60">
    <property type="match status" value="1"/>
</dbReference>
<dbReference type="SMART" id="SM01086">
    <property type="entry name" value="ClpB_D2-small"/>
    <property type="match status" value="1"/>
</dbReference>
<dbReference type="InterPro" id="IPR018368">
    <property type="entry name" value="ClpA/B_CS1"/>
</dbReference>
<dbReference type="SUPFAM" id="SSF81923">
    <property type="entry name" value="Double Clp-N motif"/>
    <property type="match status" value="1"/>
</dbReference>
<evidence type="ECO:0000313" key="17">
    <source>
        <dbReference type="EMBL" id="DAZ97595.1"/>
    </source>
</evidence>
<dbReference type="Gene3D" id="2.60.120.620">
    <property type="entry name" value="q2cbj1_9rhob like domain"/>
    <property type="match status" value="1"/>
</dbReference>
<dbReference type="Pfam" id="PF07724">
    <property type="entry name" value="AAA_2"/>
    <property type="match status" value="1"/>
</dbReference>
<dbReference type="PRINTS" id="PR00300">
    <property type="entry name" value="CLPPROTEASEA"/>
</dbReference>
<dbReference type="FunFam" id="3.40.50.300:FF:000025">
    <property type="entry name" value="ATP-dependent Clp protease subunit"/>
    <property type="match status" value="1"/>
</dbReference>
<reference evidence="17" key="1">
    <citation type="submission" date="2022-11" db="EMBL/GenBank/DDBJ databases">
        <authorList>
            <person name="Morgan W.R."/>
            <person name="Tartar A."/>
        </authorList>
    </citation>
    <scope>NUCLEOTIDE SEQUENCE</scope>
    <source>
        <strain evidence="17">ARSEF 373</strain>
    </source>
</reference>
<dbReference type="InterPro" id="IPR004176">
    <property type="entry name" value="Clp_R_N"/>
</dbReference>
<keyword evidence="7" id="KW-0223">Dioxygenase</keyword>
<keyword evidence="18" id="KW-1185">Reference proteome</keyword>
<evidence type="ECO:0000256" key="3">
    <source>
        <dbReference type="ARBA" id="ARBA00022723"/>
    </source>
</evidence>
<dbReference type="SMART" id="SM00702">
    <property type="entry name" value="P4Hc"/>
    <property type="match status" value="1"/>
</dbReference>
<evidence type="ECO:0000256" key="13">
    <source>
        <dbReference type="SAM" id="Coils"/>
    </source>
</evidence>
<keyword evidence="8" id="KW-0560">Oxidoreductase</keyword>
<dbReference type="EMBL" id="DAKRPA010000130">
    <property type="protein sequence ID" value="DAZ97595.1"/>
    <property type="molecule type" value="Genomic_DNA"/>
</dbReference>
<dbReference type="Pfam" id="PF00004">
    <property type="entry name" value="AAA"/>
    <property type="match status" value="1"/>
</dbReference>
<dbReference type="PANTHER" id="PTHR11638:SF18">
    <property type="entry name" value="HEAT SHOCK PROTEIN 104"/>
    <property type="match status" value="1"/>
</dbReference>
<evidence type="ECO:0000259" key="16">
    <source>
        <dbReference type="PROSITE" id="PS51903"/>
    </source>
</evidence>
<keyword evidence="9" id="KW-0408">Iron</keyword>
<dbReference type="GO" id="GO:0051213">
    <property type="term" value="F:dioxygenase activity"/>
    <property type="evidence" value="ECO:0007669"/>
    <property type="project" value="UniProtKB-KW"/>
</dbReference>
<dbReference type="PROSITE" id="PS51903">
    <property type="entry name" value="CLP_R"/>
    <property type="match status" value="1"/>
</dbReference>
<comment type="cofactor">
    <cofactor evidence="1">
        <name>L-ascorbate</name>
        <dbReference type="ChEBI" id="CHEBI:38290"/>
    </cofactor>
</comment>
<dbReference type="CDD" id="cd19499">
    <property type="entry name" value="RecA-like_ClpB_Hsp104-like"/>
    <property type="match status" value="1"/>
</dbReference>
<organism evidence="17 18">
    <name type="scientific">Lagenidium giganteum</name>
    <dbReference type="NCBI Taxonomy" id="4803"/>
    <lineage>
        <taxon>Eukaryota</taxon>
        <taxon>Sar</taxon>
        <taxon>Stramenopiles</taxon>
        <taxon>Oomycota</taxon>
        <taxon>Peronosporomycetes</taxon>
        <taxon>Pythiales</taxon>
        <taxon>Pythiaceae</taxon>
    </lineage>
</organism>
<keyword evidence="10 12" id="KW-0143">Chaperone</keyword>
<dbReference type="PROSITE" id="PS00870">
    <property type="entry name" value="CLPAB_1"/>
    <property type="match status" value="1"/>
</dbReference>
<dbReference type="InterPro" id="IPR019489">
    <property type="entry name" value="Clp_ATPase_C"/>
</dbReference>
<evidence type="ECO:0000313" key="18">
    <source>
        <dbReference type="Proteomes" id="UP001146120"/>
    </source>
</evidence>
<reference evidence="17" key="2">
    <citation type="journal article" date="2023" name="Microbiol Resour">
        <title>Decontamination and Annotation of the Draft Genome Sequence of the Oomycete Lagenidium giganteum ARSEF 373.</title>
        <authorList>
            <person name="Morgan W.R."/>
            <person name="Tartar A."/>
        </authorList>
    </citation>
    <scope>NUCLEOTIDE SEQUENCE</scope>
    <source>
        <strain evidence="17">ARSEF 373</strain>
    </source>
</reference>
<dbReference type="InterPro" id="IPR001270">
    <property type="entry name" value="ClpA/B"/>
</dbReference>
<evidence type="ECO:0000256" key="4">
    <source>
        <dbReference type="ARBA" id="ARBA00022737"/>
    </source>
</evidence>
<proteinExistence type="inferred from homology"/>
<dbReference type="InterPro" id="IPR005123">
    <property type="entry name" value="Oxoglu/Fe-dep_dioxygenase_dom"/>
</dbReference>
<dbReference type="GO" id="GO:0016705">
    <property type="term" value="F:oxidoreductase activity, acting on paired donors, with incorporation or reduction of molecular oxygen"/>
    <property type="evidence" value="ECO:0007669"/>
    <property type="project" value="InterPro"/>
</dbReference>
<dbReference type="InterPro" id="IPR050130">
    <property type="entry name" value="ClpA_ClpB"/>
</dbReference>
<dbReference type="Proteomes" id="UP001146120">
    <property type="component" value="Unassembled WGS sequence"/>
</dbReference>
<keyword evidence="13" id="KW-0175">Coiled coil</keyword>
<dbReference type="PANTHER" id="PTHR11638">
    <property type="entry name" value="ATP-DEPENDENT CLP PROTEASE"/>
    <property type="match status" value="1"/>
</dbReference>
<keyword evidence="5 12" id="KW-0547">Nucleotide-binding</keyword>
<dbReference type="Gene3D" id="1.10.1780.10">
    <property type="entry name" value="Clp, N-terminal domain"/>
    <property type="match status" value="1"/>
</dbReference>
<dbReference type="InterPro" id="IPR003593">
    <property type="entry name" value="AAA+_ATPase"/>
</dbReference>
<evidence type="ECO:0000256" key="8">
    <source>
        <dbReference type="ARBA" id="ARBA00023002"/>
    </source>
</evidence>
<dbReference type="GO" id="GO:0005737">
    <property type="term" value="C:cytoplasm"/>
    <property type="evidence" value="ECO:0007669"/>
    <property type="project" value="TreeGrafter"/>
</dbReference>
<dbReference type="Gene3D" id="3.40.50.300">
    <property type="entry name" value="P-loop containing nucleotide triphosphate hydrolases"/>
    <property type="match status" value="3"/>
</dbReference>
<sequence length="1347" mass="151891">MLIIVRMNASQVSEAEERIAQHHHAAVQAKNALAVAFQDLEVAQNHLVECKLDKAIFAQRKVEEEALLFTKSVNSLYQRAAKWKAEQKRFRACLEGLDGFEDWARASERDLQQIAGNLEYTKTKPPTGATSATQASGSTAFTSRTISLPLLVLLVALVIGLHRTFRAPVTRNTYLARSPSVQHKRYDVPCHQKKKTREYVEGCHLLGTGCGRAVRDNFVTDDEVLQLREIAEIGMTNRSRLGGPTIMDINTGFVKDGDGLVNIYQPSRNAAPIPRFTEQQFSLYRRYKHNVIENIRQAVMAEFGLQTLYFTAPTFITRAIGNASWVPAEIHDEYWHLHIDKDNTQHYDYSGLLYLADYQDDFTGGLLSFVDKDREQVVEPARGRLMMFTSGKENLHQVRKVETGTRYVMSMWFTCDERKQFKNFLDGRMHQHFKPTQREKASKRSTTTTTTDTRSIMNPQEWSEKTNEYFSTAKSAAEDYGHAQVTPWHLAEALFDDSKGMAKTLADRVHANADGILMDVKKHLKLMPAQTPAPDTATADSALIKVLKQATKLKKEAQDTHLTADQLVLALFSNSDITSVLNAHGFQETKVKAAAKAVRGGRPVTSSNAEDNYDALNKYGQNLVTLAEAGKIDPVIGRDEEIRRVIRILCRRTKNNPVLIGEPGVGKTAIVEGLAHRIVMGDVPETLNCQVVSLDMGALIAGAKYRGEFEERLKAVLKEVKDSDGKIILFIDEMHLILGAGQTSGAMDAANLLKPMLARGELRCIGATTLDEYRKHVEKDKAFERRFQQVLVKEPSVPDTVSILRGLKERYESHHGVKILDSALVAAAKLADRYIKGRFMPDKAIDIVDEACANVRVQLDSQPEVIDELQRRQLQLQVEATALGKEKDEMSKQRLKKVQEELNSIADELRPLLLRHEAEKERVNEIRRLRDKLQQLQLKVQKAERNQDLATVADLKYYAIPDVQRRIAHAEEKKKAQDQDENYEKLVEEVVREEQICQVVARWTGIPVSRLTASTSDRLMHLEERVHKRVVGQDEAVRSVCDAVLRSRAGLARREQPTGSFLFLGPTGVGKTELAKALAYELFDDERHMVRIDMSEYMEEHSVARLIGAPPGYVGHEEGGQLTEAVRRNPYNVILMDEIEKANPKVLNILLQLLDDGRLTDSHGRTVDFSNVVVIMTSNIGAEHLLFENDLSPRVNKKARLDNNDRESNSKAAFAQQRQLVLQQLRHTIRPELLNRLDDIVVFEPLGRVQLREIVKLQFASVEKRLQESQITMNVSVGALDVILENSYDPQYGARPIKRYIEKNVVTGISKLIIAGKLQPKSHVEVMEKDGQLTFDVSMPMDTEACP</sequence>
<feature type="domain" description="Clp R" evidence="16">
    <location>
        <begin position="459"/>
        <end position="601"/>
    </location>
</feature>
<evidence type="ECO:0000256" key="2">
    <source>
        <dbReference type="ARBA" id="ARBA00008675"/>
    </source>
</evidence>
<protein>
    <submittedName>
        <fullName evidence="17">Uncharacterized protein</fullName>
    </submittedName>
</protein>
<dbReference type="SMART" id="SM00382">
    <property type="entry name" value="AAA"/>
    <property type="match status" value="2"/>
</dbReference>
<dbReference type="Pfam" id="PF17871">
    <property type="entry name" value="AAA_lid_9"/>
    <property type="match status" value="1"/>
</dbReference>
<evidence type="ECO:0000256" key="7">
    <source>
        <dbReference type="ARBA" id="ARBA00022964"/>
    </source>
</evidence>
<dbReference type="InterPro" id="IPR041546">
    <property type="entry name" value="ClpA/ClpB_AAA_lid"/>
</dbReference>
<evidence type="ECO:0000256" key="6">
    <source>
        <dbReference type="ARBA" id="ARBA00022840"/>
    </source>
</evidence>
<evidence type="ECO:0000256" key="14">
    <source>
        <dbReference type="SAM" id="MobiDB-lite"/>
    </source>
</evidence>
<dbReference type="GO" id="GO:0005524">
    <property type="term" value="F:ATP binding"/>
    <property type="evidence" value="ECO:0007669"/>
    <property type="project" value="UniProtKB-KW"/>
</dbReference>
<comment type="caution">
    <text evidence="17">The sequence shown here is derived from an EMBL/GenBank/DDBJ whole genome shotgun (WGS) entry which is preliminary data.</text>
</comment>
<dbReference type="Pfam" id="PF02861">
    <property type="entry name" value="Clp_N"/>
    <property type="match status" value="1"/>
</dbReference>
<dbReference type="GO" id="GO:0005506">
    <property type="term" value="F:iron ion binding"/>
    <property type="evidence" value="ECO:0007669"/>
    <property type="project" value="InterPro"/>
</dbReference>
<dbReference type="Pfam" id="PF13640">
    <property type="entry name" value="2OG-FeII_Oxy_3"/>
    <property type="match status" value="1"/>
</dbReference>
<dbReference type="Pfam" id="PF06320">
    <property type="entry name" value="GCN5L1"/>
    <property type="match status" value="1"/>
</dbReference>
<dbReference type="Pfam" id="PF10431">
    <property type="entry name" value="ClpB_D2-small"/>
    <property type="match status" value="1"/>
</dbReference>
<feature type="coiled-coil region" evidence="13">
    <location>
        <begin position="916"/>
        <end position="996"/>
    </location>
</feature>
<name>A0AAV2YRN2_9STRA</name>
<dbReference type="InterPro" id="IPR027417">
    <property type="entry name" value="P-loop_NTPase"/>
</dbReference>